<name>L1MFF7_9CORY</name>
<sequence length="161" mass="16766">MHKVNEFAGVGVPAIGGAPLAEGVPWRVAPQSEKVSQPEFGVFPQDGAKFVFSMVHKCEVDERGKGLFGQSPGDTAGAFASGSSGAVGDGDETGTEVMECCSGGPEACFCGVVTRWHEFDGEGHLTGATQGNGAGDRDLKVCRNVMGVHAWVSYSLSRRSE</sequence>
<dbReference type="EMBL" id="AMEM01000022">
    <property type="protein sequence ID" value="EKX89780.1"/>
    <property type="molecule type" value="Genomic_DNA"/>
</dbReference>
<organism evidence="1 2">
    <name type="scientific">Corynebacterium durum F0235</name>
    <dbReference type="NCBI Taxonomy" id="1035195"/>
    <lineage>
        <taxon>Bacteria</taxon>
        <taxon>Bacillati</taxon>
        <taxon>Actinomycetota</taxon>
        <taxon>Actinomycetes</taxon>
        <taxon>Mycobacteriales</taxon>
        <taxon>Corynebacteriaceae</taxon>
        <taxon>Corynebacterium</taxon>
    </lineage>
</organism>
<dbReference type="AlphaFoldDB" id="L1MFF7"/>
<gene>
    <name evidence="1" type="ORF">HMPREF9997_01683</name>
</gene>
<protein>
    <submittedName>
        <fullName evidence="1">Uncharacterized protein</fullName>
    </submittedName>
</protein>
<keyword evidence="2" id="KW-1185">Reference proteome</keyword>
<accession>L1MFF7</accession>
<evidence type="ECO:0000313" key="1">
    <source>
        <dbReference type="EMBL" id="EKX89780.1"/>
    </source>
</evidence>
<dbReference type="STRING" id="1035195.HMPREF9997_01683"/>
<dbReference type="HOGENOM" id="CLU_1640908_0_0_11"/>
<dbReference type="Proteomes" id="UP000010445">
    <property type="component" value="Unassembled WGS sequence"/>
</dbReference>
<reference evidence="1 2" key="1">
    <citation type="submission" date="2012-05" db="EMBL/GenBank/DDBJ databases">
        <authorList>
            <person name="Weinstock G."/>
            <person name="Sodergren E."/>
            <person name="Lobos E.A."/>
            <person name="Fulton L."/>
            <person name="Fulton R."/>
            <person name="Courtney L."/>
            <person name="Fronick C."/>
            <person name="O'Laughlin M."/>
            <person name="Godfrey J."/>
            <person name="Wilson R.M."/>
            <person name="Miner T."/>
            <person name="Farmer C."/>
            <person name="Delehaunty K."/>
            <person name="Cordes M."/>
            <person name="Minx P."/>
            <person name="Tomlinson C."/>
            <person name="Chen J."/>
            <person name="Wollam A."/>
            <person name="Pepin K.H."/>
            <person name="Bhonagiri V."/>
            <person name="Zhang X."/>
            <person name="Suruliraj S."/>
            <person name="Warren W."/>
            <person name="Mitreva M."/>
            <person name="Mardis E.R."/>
            <person name="Wilson R.K."/>
        </authorList>
    </citation>
    <scope>NUCLEOTIDE SEQUENCE [LARGE SCALE GENOMIC DNA]</scope>
    <source>
        <strain evidence="1 2">F0235</strain>
    </source>
</reference>
<comment type="caution">
    <text evidence="1">The sequence shown here is derived from an EMBL/GenBank/DDBJ whole genome shotgun (WGS) entry which is preliminary data.</text>
</comment>
<proteinExistence type="predicted"/>
<evidence type="ECO:0000313" key="2">
    <source>
        <dbReference type="Proteomes" id="UP000010445"/>
    </source>
</evidence>